<keyword evidence="3" id="KW-1185">Reference proteome</keyword>
<sequence>MSTILNDIATGEGQYIEFKRLIDNAESLAGEVIAFANSDGGTLFVGVDDDGSIVGLDNVESVFQSLTNICRERCIPPISPVIEQHTINNSEIIVLRVKSEFNHLKPYRTAGGRFFIRIGKDKKDATGRELIRIAQAAGELHYDESPVLGAALDQLSHTAFAHYHHLQFGLSVDEHLTQSGLKLPTLLRNLRLGLELEGEFVLTVTGLLVFGDSPQRFMPQSRISAVAFAGVNEDADILDRREIKGRLPDLIKDARLFLERNIRLPAREHGFNREDIVLYDRKALGEAVVNAVAHRDYSLSGSQIRLFVFKDRIEVRSPGRLPNSVTLDNIKLGVHVERNRTIATLLTQLGTMSAIGTGIPRLIIRLTRELSGREPEFEVVGDELRVRIWARRVEVSNK</sequence>
<reference evidence="2 3" key="1">
    <citation type="submission" date="2024-09" db="EMBL/GenBank/DDBJ databases">
        <title>Laminarin stimulates single cell rates of sulfate reduction while oxygen inhibits transcriptomic activity in coastal marine sediment.</title>
        <authorList>
            <person name="Lindsay M."/>
            <person name="Orcutt B."/>
            <person name="Emerson D."/>
            <person name="Stepanauskas R."/>
            <person name="D'Angelo T."/>
        </authorList>
    </citation>
    <scope>NUCLEOTIDE SEQUENCE [LARGE SCALE GENOMIC DNA]</scope>
    <source>
        <strain evidence="2">SAG AM-311-K15</strain>
    </source>
</reference>
<dbReference type="Gene3D" id="3.30.950.30">
    <property type="entry name" value="Schlafen, AAA domain"/>
    <property type="match status" value="1"/>
</dbReference>
<name>A0ABV6Z6Z4_UNCC1</name>
<dbReference type="InterPro" id="IPR038461">
    <property type="entry name" value="Schlafen_AlbA_2_dom_sf"/>
</dbReference>
<dbReference type="PANTHER" id="PTHR30595:SF6">
    <property type="entry name" value="SCHLAFEN ALBA-2 DOMAIN-CONTAINING PROTEIN"/>
    <property type="match status" value="1"/>
</dbReference>
<dbReference type="Pfam" id="PF04326">
    <property type="entry name" value="SLFN_AlbA_2"/>
    <property type="match status" value="1"/>
</dbReference>
<proteinExistence type="predicted"/>
<gene>
    <name evidence="2" type="ORF">ACFL27_28850</name>
</gene>
<dbReference type="Pfam" id="PF13749">
    <property type="entry name" value="HATPase_c_4"/>
    <property type="match status" value="1"/>
</dbReference>
<comment type="caution">
    <text evidence="2">The sequence shown here is derived from an EMBL/GenBank/DDBJ whole genome shotgun (WGS) entry which is preliminary data.</text>
</comment>
<dbReference type="InterPro" id="IPR007421">
    <property type="entry name" value="Schlafen_AlbA_2_dom"/>
</dbReference>
<dbReference type="Gene3D" id="3.30.565.60">
    <property type="match status" value="1"/>
</dbReference>
<accession>A0ABV6Z6Z4</accession>
<dbReference type="PANTHER" id="PTHR30595">
    <property type="entry name" value="GLPR-RELATED TRANSCRIPTIONAL REPRESSOR"/>
    <property type="match status" value="1"/>
</dbReference>
<dbReference type="InterPro" id="IPR038475">
    <property type="entry name" value="RecG_C_sf"/>
</dbReference>
<evidence type="ECO:0000259" key="1">
    <source>
        <dbReference type="Pfam" id="PF04326"/>
    </source>
</evidence>
<dbReference type="EMBL" id="JBHPBY010000770">
    <property type="protein sequence ID" value="MFC1854212.1"/>
    <property type="molecule type" value="Genomic_DNA"/>
</dbReference>
<evidence type="ECO:0000313" key="2">
    <source>
        <dbReference type="EMBL" id="MFC1854212.1"/>
    </source>
</evidence>
<evidence type="ECO:0000313" key="3">
    <source>
        <dbReference type="Proteomes" id="UP001594351"/>
    </source>
</evidence>
<organism evidence="2 3">
    <name type="scientific">candidate division CSSED10-310 bacterium</name>
    <dbReference type="NCBI Taxonomy" id="2855610"/>
    <lineage>
        <taxon>Bacteria</taxon>
        <taxon>Bacteria division CSSED10-310</taxon>
    </lineage>
</organism>
<protein>
    <submittedName>
        <fullName evidence="2">RNA-binding domain-containing protein</fullName>
    </submittedName>
</protein>
<feature type="domain" description="Schlafen AlbA-2" evidence="1">
    <location>
        <begin position="12"/>
        <end position="125"/>
    </location>
</feature>
<dbReference type="Proteomes" id="UP001594351">
    <property type="component" value="Unassembled WGS sequence"/>
</dbReference>